<dbReference type="GO" id="GO:0022625">
    <property type="term" value="C:cytosolic large ribosomal subunit"/>
    <property type="evidence" value="ECO:0007669"/>
    <property type="project" value="TreeGrafter"/>
</dbReference>
<dbReference type="GO" id="GO:0003735">
    <property type="term" value="F:structural constituent of ribosome"/>
    <property type="evidence" value="ECO:0007669"/>
    <property type="project" value="TreeGrafter"/>
</dbReference>
<evidence type="ECO:0000313" key="2">
    <source>
        <dbReference type="Proteomes" id="UP000675881"/>
    </source>
</evidence>
<evidence type="ECO:0000313" key="1">
    <source>
        <dbReference type="EMBL" id="CAF2955836.1"/>
    </source>
</evidence>
<dbReference type="SUPFAM" id="SSF55129">
    <property type="entry name" value="Ribosomal protein L30p/L7e"/>
    <property type="match status" value="1"/>
</dbReference>
<protein>
    <submittedName>
        <fullName evidence="1">RP-L7e</fullName>
    </submittedName>
</protein>
<dbReference type="OrthoDB" id="28644at2759"/>
<accession>A0A7R8HAF2</accession>
<dbReference type="GO" id="GO:0003723">
    <property type="term" value="F:RNA binding"/>
    <property type="evidence" value="ECO:0007669"/>
    <property type="project" value="TreeGrafter"/>
</dbReference>
<organism evidence="1 2">
    <name type="scientific">Lepeophtheirus salmonis</name>
    <name type="common">Salmon louse</name>
    <name type="synonym">Caligus salmonis</name>
    <dbReference type="NCBI Taxonomy" id="72036"/>
    <lineage>
        <taxon>Eukaryota</taxon>
        <taxon>Metazoa</taxon>
        <taxon>Ecdysozoa</taxon>
        <taxon>Arthropoda</taxon>
        <taxon>Crustacea</taxon>
        <taxon>Multicrustacea</taxon>
        <taxon>Hexanauplia</taxon>
        <taxon>Copepoda</taxon>
        <taxon>Siphonostomatoida</taxon>
        <taxon>Caligidae</taxon>
        <taxon>Lepeophtheirus</taxon>
    </lineage>
</organism>
<dbReference type="InterPro" id="IPR039699">
    <property type="entry name" value="Ribosomal_uL30"/>
</dbReference>
<dbReference type="Proteomes" id="UP000675881">
    <property type="component" value="Chromosome 5"/>
</dbReference>
<gene>
    <name evidence="1" type="ORF">LSAA_9538</name>
</gene>
<dbReference type="EMBL" id="HG994584">
    <property type="protein sequence ID" value="CAF2955836.1"/>
    <property type="molecule type" value="Genomic_DNA"/>
</dbReference>
<sequence>MSHKKLPAISEIVLKRVKMLVENRGTRANAITASKDSRLTKRIDFQDSREPSSSEFWVFTRLPPEEHKVIYRIRLRQINNGVFIKLKKATINILCNCEPYITWEFPNLKSIRELIKKRGFVMIERKMIPITRNNLIELLLGKYTIICVED</sequence>
<reference evidence="1" key="1">
    <citation type="submission" date="2021-02" db="EMBL/GenBank/DDBJ databases">
        <authorList>
            <person name="Bekaert M."/>
        </authorList>
    </citation>
    <scope>NUCLEOTIDE SEQUENCE</scope>
    <source>
        <strain evidence="1">IoA-00</strain>
    </source>
</reference>
<dbReference type="Gene3D" id="3.30.1390.20">
    <property type="entry name" value="Ribosomal protein L30, ferredoxin-like fold domain"/>
    <property type="match status" value="1"/>
</dbReference>
<dbReference type="GO" id="GO:0000463">
    <property type="term" value="P:maturation of LSU-rRNA from tricistronic rRNA transcript (SSU-rRNA, 5.8S rRNA, LSU-rRNA)"/>
    <property type="evidence" value="ECO:0007669"/>
    <property type="project" value="TreeGrafter"/>
</dbReference>
<dbReference type="InterPro" id="IPR036919">
    <property type="entry name" value="Ribo_uL30_ferredoxin-like_sf"/>
</dbReference>
<name>A0A7R8HAF2_LEPSM</name>
<proteinExistence type="predicted"/>
<dbReference type="PANTHER" id="PTHR11524">
    <property type="entry name" value="60S RIBOSOMAL PROTEIN L7"/>
    <property type="match status" value="1"/>
</dbReference>
<dbReference type="AlphaFoldDB" id="A0A7R8HAF2"/>
<dbReference type="PANTHER" id="PTHR11524:SF16">
    <property type="entry name" value="LARGE RIBOSOMAL SUBUNIT PROTEIN UL30"/>
    <property type="match status" value="1"/>
</dbReference>
<keyword evidence="2" id="KW-1185">Reference proteome</keyword>